<keyword evidence="8" id="KW-0067">ATP-binding</keyword>
<dbReference type="GO" id="GO:0015421">
    <property type="term" value="F:ABC-type oligopeptide transporter activity"/>
    <property type="evidence" value="ECO:0007669"/>
    <property type="project" value="TreeGrafter"/>
</dbReference>
<feature type="transmembrane region" description="Helical" evidence="14">
    <location>
        <begin position="321"/>
        <end position="342"/>
    </location>
</feature>
<accession>A0A8H6QA51</accession>
<feature type="transmembrane region" description="Helical" evidence="14">
    <location>
        <begin position="1689"/>
        <end position="1706"/>
    </location>
</feature>
<dbReference type="PROSITE" id="PS50929">
    <property type="entry name" value="ABC_TM1F"/>
    <property type="match status" value="2"/>
</dbReference>
<dbReference type="InterPro" id="IPR039421">
    <property type="entry name" value="Type_1_exporter"/>
</dbReference>
<dbReference type="PROSITE" id="PS50850">
    <property type="entry name" value="MFS"/>
    <property type="match status" value="1"/>
</dbReference>
<feature type="transmembrane region" description="Helical" evidence="14">
    <location>
        <begin position="817"/>
        <end position="840"/>
    </location>
</feature>
<feature type="transmembrane region" description="Helical" evidence="14">
    <location>
        <begin position="1756"/>
        <end position="1778"/>
    </location>
</feature>
<feature type="transmembrane region" description="Helical" evidence="14">
    <location>
        <begin position="1412"/>
        <end position="1431"/>
    </location>
</feature>
<feature type="transmembrane region" description="Helical" evidence="14">
    <location>
        <begin position="1379"/>
        <end position="1400"/>
    </location>
</feature>
<feature type="transmembrane region" description="Helical" evidence="14">
    <location>
        <begin position="846"/>
        <end position="866"/>
    </location>
</feature>
<feature type="region of interest" description="Disordered" evidence="13">
    <location>
        <begin position="1290"/>
        <end position="1321"/>
    </location>
</feature>
<feature type="domain" description="ABC transporter" evidence="16">
    <location>
        <begin position="383"/>
        <end position="635"/>
    </location>
</feature>
<dbReference type="PANTHER" id="PTHR43394:SF1">
    <property type="entry name" value="ATP-BINDING CASSETTE SUB-FAMILY B MEMBER 10, MITOCHONDRIAL"/>
    <property type="match status" value="1"/>
</dbReference>
<dbReference type="SMART" id="SM00382">
    <property type="entry name" value="AAA"/>
    <property type="match status" value="2"/>
</dbReference>
<dbReference type="FunFam" id="3.40.50.300:FF:000913">
    <property type="entry name" value="ABC multidrug transporter SitT"/>
    <property type="match status" value="1"/>
</dbReference>
<evidence type="ECO:0000259" key="17">
    <source>
        <dbReference type="PROSITE" id="PS50929"/>
    </source>
</evidence>
<comment type="subcellular location">
    <subcellularLocation>
        <location evidence="1">Cell membrane</location>
        <topology evidence="1">Multi-pass membrane protein</topology>
    </subcellularLocation>
</comment>
<dbReference type="InterPro" id="IPR011527">
    <property type="entry name" value="ABC1_TM_dom"/>
</dbReference>
<evidence type="ECO:0000256" key="2">
    <source>
        <dbReference type="ARBA" id="ARBA00007577"/>
    </source>
</evidence>
<evidence type="ECO:0000256" key="14">
    <source>
        <dbReference type="SAM" id="Phobius"/>
    </source>
</evidence>
<reference evidence="18" key="1">
    <citation type="submission" date="2020-06" db="EMBL/GenBank/DDBJ databases">
        <title>Draft genome sequences of strains closely related to Aspergillus parafelis and Aspergillus hiratsukae.</title>
        <authorList>
            <person name="Dos Santos R.A.C."/>
            <person name="Rivero-Menendez O."/>
            <person name="Steenwyk J.L."/>
            <person name="Mead M.E."/>
            <person name="Goldman G.H."/>
            <person name="Alastruey-Izquierdo A."/>
            <person name="Rokas A."/>
        </authorList>
    </citation>
    <scope>NUCLEOTIDE SEQUENCE</scope>
    <source>
        <strain evidence="18">CNM-CM5623</strain>
    </source>
</reference>
<dbReference type="GO" id="GO:0005524">
    <property type="term" value="F:ATP binding"/>
    <property type="evidence" value="ECO:0007669"/>
    <property type="project" value="UniProtKB-KW"/>
</dbReference>
<dbReference type="InterPro" id="IPR003593">
    <property type="entry name" value="AAA+_ATPase"/>
</dbReference>
<evidence type="ECO:0000313" key="18">
    <source>
        <dbReference type="EMBL" id="KAF7168843.1"/>
    </source>
</evidence>
<evidence type="ECO:0000256" key="3">
    <source>
        <dbReference type="ARBA" id="ARBA00022448"/>
    </source>
</evidence>
<comment type="caution">
    <text evidence="18">The sequence shown here is derived from an EMBL/GenBank/DDBJ whole genome shotgun (WGS) entry which is preliminary data.</text>
</comment>
<feature type="transmembrane region" description="Helical" evidence="14">
    <location>
        <begin position="743"/>
        <end position="762"/>
    </location>
</feature>
<dbReference type="Proteomes" id="UP000654922">
    <property type="component" value="Unassembled WGS sequence"/>
</dbReference>
<protein>
    <recommendedName>
        <fullName evidence="12">ABC multidrug transporter MDR2</fullName>
    </recommendedName>
</protein>
<gene>
    <name evidence="18" type="ORF">CNMCM5623_001785</name>
</gene>
<dbReference type="Gene3D" id="1.20.1250.20">
    <property type="entry name" value="MFS general substrate transporter like domains"/>
    <property type="match status" value="1"/>
</dbReference>
<evidence type="ECO:0000313" key="19">
    <source>
        <dbReference type="Proteomes" id="UP000654922"/>
    </source>
</evidence>
<dbReference type="FunFam" id="1.20.1560.10:FF:000057">
    <property type="entry name" value="ABC multidrug transporter SitT"/>
    <property type="match status" value="1"/>
</dbReference>
<dbReference type="InterPro" id="IPR011701">
    <property type="entry name" value="MFS"/>
</dbReference>
<evidence type="ECO:0000256" key="5">
    <source>
        <dbReference type="ARBA" id="ARBA00022692"/>
    </source>
</evidence>
<keyword evidence="3" id="KW-0813">Transport</keyword>
<dbReference type="InterPro" id="IPR027417">
    <property type="entry name" value="P-loop_NTPase"/>
</dbReference>
<dbReference type="InterPro" id="IPR036259">
    <property type="entry name" value="MFS_trans_sf"/>
</dbReference>
<dbReference type="InterPro" id="IPR003439">
    <property type="entry name" value="ABC_transporter-like_ATP-bd"/>
</dbReference>
<feature type="transmembrane region" description="Helical" evidence="14">
    <location>
        <begin position="285"/>
        <end position="309"/>
    </location>
</feature>
<feature type="compositionally biased region" description="Basic and acidic residues" evidence="13">
    <location>
        <begin position="17"/>
        <end position="30"/>
    </location>
</feature>
<keyword evidence="11" id="KW-0325">Glycoprotein</keyword>
<dbReference type="GO" id="GO:0005886">
    <property type="term" value="C:plasma membrane"/>
    <property type="evidence" value="ECO:0007669"/>
    <property type="project" value="UniProtKB-SubCell"/>
</dbReference>
<feature type="transmembrane region" description="Helical" evidence="14">
    <location>
        <begin position="182"/>
        <end position="200"/>
    </location>
</feature>
<dbReference type="SUPFAM" id="SSF90123">
    <property type="entry name" value="ABC transporter transmembrane region"/>
    <property type="match status" value="2"/>
</dbReference>
<dbReference type="CDD" id="cd18578">
    <property type="entry name" value="ABC_6TM_Pgp_ABCB1_D2_like"/>
    <property type="match status" value="1"/>
</dbReference>
<evidence type="ECO:0000256" key="6">
    <source>
        <dbReference type="ARBA" id="ARBA00022737"/>
    </source>
</evidence>
<feature type="transmembrane region" description="Helical" evidence="14">
    <location>
        <begin position="701"/>
        <end position="723"/>
    </location>
</feature>
<dbReference type="PROSITE" id="PS00211">
    <property type="entry name" value="ABC_TRANSPORTER_1"/>
    <property type="match status" value="2"/>
</dbReference>
<feature type="compositionally biased region" description="Basic and acidic residues" evidence="13">
    <location>
        <begin position="1310"/>
        <end position="1319"/>
    </location>
</feature>
<sequence length="1791" mass="195960">MGSSDDSPAANATDKPAVLDEEKSEGKNDAKSAQTASLGNYFRALSYATGKDRLVLAVALISAIASGVPLPLMNIVFGNLVGEFNGYFMPGTNVTEAQFKSSVNKLSLYIVYLFIAKFCLTYFSMFCFRITGLRVSAVLRLQYVQALFSQPISKVDQVSVGTVTNTITSLSNTIQQSVSDKLAILFQSVALLFAAFIIAFKYSWALTLVTSSALLFVVVSCSVTLPLMTKIQQRIDKADEKHSSIAAEVFGSIRTVVSLGAQESLSKKYATWVEEARKRGQGLSFILGIHFAMVFFALYASFSLAFWFGLKLYREGHIKEINTVITVFFSVMIVVSVLGNIASPLIIVSKAASAAGSFFELIDSDKVESGGIREPEASAHVDIIFRDVRFTYPTRPDVPVLKGLDLRFQNGKTTALVGPSGSGKSTIVALIERWYQLAMDPEDCNQGSIYAGPHDINNLDLKWWRSQIGLVQQEPFLFNDTIFNNVAFGLIGTKWETEPDSVKRELVEKACREAFAEEFIQRLPEGYATSVGQSGIKLSGGQRQRLAIARSIVKEPKILILDEATSAIDVRGEKIVQAALDRVSRNRTTIMIAHRLSTVRRADHIVVMKGGVNVEEGTHDELLQREGGVYRDLVNAQTLELLAEDDSHTGNAMLELQEEAESPTMSVQEKVIDKENARDRSRGFIRTIGLLLYEQRARWPFYLAVLISTAGAGTAFPLQSWLFAKLIHVFQLTGQQLVDAANFWALMFFLLALGVGVLYSTVGFTANSLSVRISEACRKEYFQNILAKPIPFHDLSENASGSIVSRLATDPKQVQELIGLNGAFPLISTFSIIGCIAIAFSFGWKLSLVTVFAALPCTFLAAFMRIRYELQFEAMNAEVYAGSSQFAAEAIEAFRTVSSLTMEDAILDRYTQLLREQQKKAFRKARYATLIFAFSDSVELCAMALTFWYGGQLLASREYQPTSFFVIFMAIIQGGQSAGQFFSFGSNFAQAAASANRILNSRPQQGELSAASIEKKKLVRSGNRTGASVEFRDVAFKYASQDAPLFTGLNVSIQSGQFVAFVGPSGCGKTTVISLLERFYSPSQGVILFNGEDIRTLEMTSYRRALSLVAQEPRLFEGSIRENITLGLDQSEFTEEELIQACKDAEIHDFITSLPEGYATELGIKAQTSLSGGQRQRVCIARALLRKPSLLLLDEATSSLDSQSEKVVQGAMERLARKRSLTIVAVAHRLATIQKADTIFVFGASHADQASRIIEQGTHQELLRSKGTYWQMCQEHALDRPSMVIASSESSAGTMGAPPPCTPSGLSTATEHECPEKHSGRALLDADDTNPLLPRNWSSKRKWMVVVVLSLMSLMVNMSLVICAPASSAIAQDFGNHDSFLSVIYITVPNLGEVISPLYIGPLSEQLGRMPVCHFFNNLFLIFTLAAGFSTSLPMVIVFRFLAGSSIASICLNPAITGDLFSIKKRGSAMSITSMIPILGSAVGPIAGGYITQYLTWRWTFWLMAITTGGVSVLMALVLKESYVPAIRRKALRKARSDEERVSSTSKYLTGWNMATAKALALLVIRPFAILSSSRIAVLMGLYLAILFAYISLVAATLATIFQEVYGFSESQSGLVYIALTIGTLSGALMCNFTFDYFLQRGLPFTKPVVDDGTATVPRPENRLIPIIPAMLAFPVGLLLYGWSLQQNLHWILPTLATVLCGFSLSSSTTPIMNYLVDIFGDRAASAVAAMLPLRYIAGAFLPVAAPYMYATLGYGWGNSLLAFVLCSVAPIPLLVIVQPQQMSALTAVRS</sequence>
<dbReference type="InterPro" id="IPR036640">
    <property type="entry name" value="ABC1_TM_sf"/>
</dbReference>
<evidence type="ECO:0000259" key="15">
    <source>
        <dbReference type="PROSITE" id="PS50850"/>
    </source>
</evidence>
<evidence type="ECO:0000256" key="9">
    <source>
        <dbReference type="ARBA" id="ARBA00022989"/>
    </source>
</evidence>
<dbReference type="Pfam" id="PF00664">
    <property type="entry name" value="ABC_membrane"/>
    <property type="match status" value="2"/>
</dbReference>
<dbReference type="SUPFAM" id="SSF103473">
    <property type="entry name" value="MFS general substrate transporter"/>
    <property type="match status" value="1"/>
</dbReference>
<dbReference type="EMBL" id="JACBAE010001255">
    <property type="protein sequence ID" value="KAF7168843.1"/>
    <property type="molecule type" value="Genomic_DNA"/>
</dbReference>
<feature type="transmembrane region" description="Helical" evidence="14">
    <location>
        <begin position="927"/>
        <end position="950"/>
    </location>
</feature>
<keyword evidence="4" id="KW-1003">Cell membrane</keyword>
<feature type="transmembrane region" description="Helical" evidence="14">
    <location>
        <begin position="1343"/>
        <end position="1367"/>
    </location>
</feature>
<dbReference type="SUPFAM" id="SSF52540">
    <property type="entry name" value="P-loop containing nucleoside triphosphate hydrolases"/>
    <property type="match status" value="2"/>
</dbReference>
<dbReference type="Pfam" id="PF07690">
    <property type="entry name" value="MFS_1"/>
    <property type="match status" value="1"/>
</dbReference>
<dbReference type="GO" id="GO:0005743">
    <property type="term" value="C:mitochondrial inner membrane"/>
    <property type="evidence" value="ECO:0007669"/>
    <property type="project" value="TreeGrafter"/>
</dbReference>
<dbReference type="CDD" id="cd18577">
    <property type="entry name" value="ABC_6TM_Pgp_ABCB1_D1_like"/>
    <property type="match status" value="1"/>
</dbReference>
<dbReference type="PROSITE" id="PS50893">
    <property type="entry name" value="ABC_TRANSPORTER_2"/>
    <property type="match status" value="2"/>
</dbReference>
<evidence type="ECO:0000256" key="10">
    <source>
        <dbReference type="ARBA" id="ARBA00023136"/>
    </source>
</evidence>
<dbReference type="InterPro" id="IPR020846">
    <property type="entry name" value="MFS_dom"/>
</dbReference>
<evidence type="ECO:0000256" key="11">
    <source>
        <dbReference type="ARBA" id="ARBA00023180"/>
    </source>
</evidence>
<feature type="transmembrane region" description="Helical" evidence="14">
    <location>
        <begin position="54"/>
        <end position="77"/>
    </location>
</feature>
<dbReference type="CDD" id="cd03249">
    <property type="entry name" value="ABC_MTABC3_MDL1_MDL2"/>
    <property type="match status" value="1"/>
</dbReference>
<feature type="domain" description="ABC transporter" evidence="16">
    <location>
        <begin position="1029"/>
        <end position="1275"/>
    </location>
</feature>
<keyword evidence="6" id="KW-0677">Repeat</keyword>
<dbReference type="OrthoDB" id="6500128at2759"/>
<proteinExistence type="inferred from homology"/>
<feature type="transmembrane region" description="Helical" evidence="14">
    <location>
        <begin position="1468"/>
        <end position="1487"/>
    </location>
</feature>
<evidence type="ECO:0000256" key="7">
    <source>
        <dbReference type="ARBA" id="ARBA00022741"/>
    </source>
</evidence>
<dbReference type="Gene3D" id="3.40.50.300">
    <property type="entry name" value="P-loop containing nucleotide triphosphate hydrolases"/>
    <property type="match status" value="2"/>
</dbReference>
<evidence type="ECO:0000256" key="13">
    <source>
        <dbReference type="SAM" id="MobiDB-lite"/>
    </source>
</evidence>
<feature type="transmembrane region" description="Helical" evidence="14">
    <location>
        <begin position="206"/>
        <end position="227"/>
    </location>
</feature>
<feature type="domain" description="ABC transmembrane type-1" evidence="17">
    <location>
        <begin position="57"/>
        <end position="350"/>
    </location>
</feature>
<dbReference type="Gene3D" id="1.20.1560.10">
    <property type="entry name" value="ABC transporter type 1, transmembrane domain"/>
    <property type="match status" value="1"/>
</dbReference>
<feature type="transmembrane region" description="Helical" evidence="14">
    <location>
        <begin position="1437"/>
        <end position="1456"/>
    </location>
</feature>
<feature type="transmembrane region" description="Helical" evidence="14">
    <location>
        <begin position="1576"/>
        <end position="1602"/>
    </location>
</feature>
<keyword evidence="5 14" id="KW-0812">Transmembrane</keyword>
<dbReference type="PANTHER" id="PTHR43394">
    <property type="entry name" value="ATP-DEPENDENT PERMEASE MDL1, MITOCHONDRIAL"/>
    <property type="match status" value="1"/>
</dbReference>
<dbReference type="Pfam" id="PF00005">
    <property type="entry name" value="ABC_tran"/>
    <property type="match status" value="2"/>
</dbReference>
<dbReference type="FunFam" id="3.40.50.300:FF:001530">
    <property type="entry name" value="ABC multidrug transporter (Eurofung)"/>
    <property type="match status" value="1"/>
</dbReference>
<comment type="similarity">
    <text evidence="2">Belongs to the ABC transporter superfamily. ABCB family. Multidrug resistance exporter (TC 3.A.1.201) subfamily.</text>
</comment>
<feature type="transmembrane region" description="Helical" evidence="14">
    <location>
        <begin position="962"/>
        <end position="982"/>
    </location>
</feature>
<dbReference type="GO" id="GO:0090374">
    <property type="term" value="P:oligopeptide export from mitochondrion"/>
    <property type="evidence" value="ECO:0007669"/>
    <property type="project" value="TreeGrafter"/>
</dbReference>
<keyword evidence="7" id="KW-0547">Nucleotide-binding</keyword>
<feature type="domain" description="Major facilitator superfamily (MFS) profile" evidence="15">
    <location>
        <begin position="1345"/>
        <end position="1783"/>
    </location>
</feature>
<evidence type="ECO:0000256" key="4">
    <source>
        <dbReference type="ARBA" id="ARBA00022475"/>
    </source>
</evidence>
<dbReference type="GO" id="GO:0016887">
    <property type="term" value="F:ATP hydrolysis activity"/>
    <property type="evidence" value="ECO:0007669"/>
    <property type="project" value="InterPro"/>
</dbReference>
<evidence type="ECO:0000259" key="16">
    <source>
        <dbReference type="PROSITE" id="PS50893"/>
    </source>
</evidence>
<feature type="transmembrane region" description="Helical" evidence="14">
    <location>
        <begin position="109"/>
        <end position="130"/>
    </location>
</feature>
<feature type="region of interest" description="Disordered" evidence="13">
    <location>
        <begin position="1"/>
        <end position="31"/>
    </location>
</feature>
<name>A0A8H6QA51_9EURO</name>
<dbReference type="InterPro" id="IPR017871">
    <property type="entry name" value="ABC_transporter-like_CS"/>
</dbReference>
<keyword evidence="10 14" id="KW-0472">Membrane</keyword>
<evidence type="ECO:0000256" key="12">
    <source>
        <dbReference type="ARBA" id="ARBA00049740"/>
    </source>
</evidence>
<feature type="transmembrane region" description="Helical" evidence="14">
    <location>
        <begin position="1499"/>
        <end position="1519"/>
    </location>
</feature>
<feature type="domain" description="ABC transmembrane type-1" evidence="17">
    <location>
        <begin position="703"/>
        <end position="990"/>
    </location>
</feature>
<evidence type="ECO:0000256" key="8">
    <source>
        <dbReference type="ARBA" id="ARBA00022840"/>
    </source>
</evidence>
<keyword evidence="9 14" id="KW-1133">Transmembrane helix</keyword>
<organism evidence="18 19">
    <name type="scientific">Aspergillus felis</name>
    <dbReference type="NCBI Taxonomy" id="1287682"/>
    <lineage>
        <taxon>Eukaryota</taxon>
        <taxon>Fungi</taxon>
        <taxon>Dikarya</taxon>
        <taxon>Ascomycota</taxon>
        <taxon>Pezizomycotina</taxon>
        <taxon>Eurotiomycetes</taxon>
        <taxon>Eurotiomycetidae</taxon>
        <taxon>Eurotiales</taxon>
        <taxon>Aspergillaceae</taxon>
        <taxon>Aspergillus</taxon>
        <taxon>Aspergillus subgen. Fumigati</taxon>
    </lineage>
</organism>
<feature type="transmembrane region" description="Helical" evidence="14">
    <location>
        <begin position="1614"/>
        <end position="1639"/>
    </location>
</feature>
<feature type="transmembrane region" description="Helical" evidence="14">
    <location>
        <begin position="1664"/>
        <end position="1683"/>
    </location>
</feature>
<evidence type="ECO:0000256" key="1">
    <source>
        <dbReference type="ARBA" id="ARBA00004651"/>
    </source>
</evidence>
<feature type="transmembrane region" description="Helical" evidence="14">
    <location>
        <begin position="1727"/>
        <end position="1750"/>
    </location>
</feature>